<dbReference type="AlphaFoldDB" id="A0A931MI72"/>
<comment type="caution">
    <text evidence="2">The sequence shown here is derived from an EMBL/GenBank/DDBJ whole genome shotgun (WGS) entry which is preliminary data.</text>
</comment>
<dbReference type="PANTHER" id="PTHR40943">
    <property type="entry name" value="CYTOPLASMIC PROTEIN-RELATED"/>
    <property type="match status" value="1"/>
</dbReference>
<dbReference type="Gene3D" id="2.60.120.10">
    <property type="entry name" value="Jelly Rolls"/>
    <property type="match status" value="1"/>
</dbReference>
<evidence type="ECO:0000259" key="1">
    <source>
        <dbReference type="Pfam" id="PF05899"/>
    </source>
</evidence>
<dbReference type="Proteomes" id="UP000651050">
    <property type="component" value="Unassembled WGS sequence"/>
</dbReference>
<dbReference type="EMBL" id="JADWYS010000001">
    <property type="protein sequence ID" value="MBG9389687.1"/>
    <property type="molecule type" value="Genomic_DNA"/>
</dbReference>
<dbReference type="InterPro" id="IPR014710">
    <property type="entry name" value="RmlC-like_jellyroll"/>
</dbReference>
<keyword evidence="3" id="KW-1185">Reference proteome</keyword>
<dbReference type="InterPro" id="IPR008579">
    <property type="entry name" value="UGlyAH_Cupin_dom"/>
</dbReference>
<proteinExistence type="predicted"/>
<gene>
    <name evidence="2" type="ORF">I5803_16780</name>
</gene>
<reference evidence="2" key="1">
    <citation type="submission" date="2020-11" db="EMBL/GenBank/DDBJ databases">
        <title>Bacterial whole genome sequence for Caenimonas sp. DR4.4.</title>
        <authorList>
            <person name="Le V."/>
            <person name="Ko S.-R."/>
            <person name="Ahn C.-Y."/>
            <person name="Oh H.-M."/>
        </authorList>
    </citation>
    <scope>NUCLEOTIDE SEQUENCE</scope>
    <source>
        <strain evidence="2">DR4.4</strain>
    </source>
</reference>
<evidence type="ECO:0000313" key="3">
    <source>
        <dbReference type="Proteomes" id="UP000651050"/>
    </source>
</evidence>
<dbReference type="PANTHER" id="PTHR40943:SF1">
    <property type="entry name" value="CYTOPLASMIC PROTEIN"/>
    <property type="match status" value="1"/>
</dbReference>
<organism evidence="2 3">
    <name type="scientific">Caenimonas aquaedulcis</name>
    <dbReference type="NCBI Taxonomy" id="2793270"/>
    <lineage>
        <taxon>Bacteria</taxon>
        <taxon>Pseudomonadati</taxon>
        <taxon>Pseudomonadota</taxon>
        <taxon>Betaproteobacteria</taxon>
        <taxon>Burkholderiales</taxon>
        <taxon>Comamonadaceae</taxon>
        <taxon>Caenimonas</taxon>
    </lineage>
</organism>
<dbReference type="SUPFAM" id="SSF51182">
    <property type="entry name" value="RmlC-like cupins"/>
    <property type="match status" value="1"/>
</dbReference>
<protein>
    <submittedName>
        <fullName evidence="2">DUF861 domain-containing protein</fullName>
    </submittedName>
</protein>
<dbReference type="Pfam" id="PF05899">
    <property type="entry name" value="Cupin_3"/>
    <property type="match status" value="1"/>
</dbReference>
<dbReference type="RefSeq" id="WP_196987465.1">
    <property type="nucleotide sequence ID" value="NZ_JADWYS010000001.1"/>
</dbReference>
<evidence type="ECO:0000313" key="2">
    <source>
        <dbReference type="EMBL" id="MBG9389687.1"/>
    </source>
</evidence>
<accession>A0A931MI72</accession>
<name>A0A931MI72_9BURK</name>
<sequence>MPPPGFHPATIDPKDLQPAPIDPGWIISGTPQARAVELARSPDGTCTSAQWDCTAGTFYWYFWNEETVHILEGRVHVRDCSGREFTLKAGDVANLPANKWMVWRVDEYVRKLAHCRYPVPRPFGRLVRTWQAIRTKFGLKRMRPHPVAGLAAALVCMWSMAEV</sequence>
<feature type="domain" description="(S)-ureidoglycine aminohydrolase cupin" evidence="1">
    <location>
        <begin position="41"/>
        <end position="111"/>
    </location>
</feature>
<dbReference type="InterPro" id="IPR011051">
    <property type="entry name" value="RmlC_Cupin_sf"/>
</dbReference>